<comment type="caution">
    <text evidence="2">The sequence shown here is derived from an EMBL/GenBank/DDBJ whole genome shotgun (WGS) entry which is preliminary data.</text>
</comment>
<organism evidence="2 3">
    <name type="scientific">Lates japonicus</name>
    <name type="common">Japanese lates</name>
    <dbReference type="NCBI Taxonomy" id="270547"/>
    <lineage>
        <taxon>Eukaryota</taxon>
        <taxon>Metazoa</taxon>
        <taxon>Chordata</taxon>
        <taxon>Craniata</taxon>
        <taxon>Vertebrata</taxon>
        <taxon>Euteleostomi</taxon>
        <taxon>Actinopterygii</taxon>
        <taxon>Neopterygii</taxon>
        <taxon>Teleostei</taxon>
        <taxon>Neoteleostei</taxon>
        <taxon>Acanthomorphata</taxon>
        <taxon>Carangaria</taxon>
        <taxon>Carangaria incertae sedis</taxon>
        <taxon>Centropomidae</taxon>
        <taxon>Lates</taxon>
    </lineage>
</organism>
<keyword evidence="3" id="KW-1185">Reference proteome</keyword>
<feature type="compositionally biased region" description="Low complexity" evidence="1">
    <location>
        <begin position="34"/>
        <end position="45"/>
    </location>
</feature>
<accession>A0AAD3MHC5</accession>
<evidence type="ECO:0000313" key="3">
    <source>
        <dbReference type="Proteomes" id="UP001279410"/>
    </source>
</evidence>
<protein>
    <submittedName>
        <fullName evidence="2">Anoctamin-5 isoform X4</fullName>
    </submittedName>
</protein>
<gene>
    <name evidence="2" type="ORF">AKAME5_002839000</name>
</gene>
<dbReference type="EMBL" id="BRZM01004005">
    <property type="protein sequence ID" value="GLD53962.1"/>
    <property type="molecule type" value="Genomic_DNA"/>
</dbReference>
<evidence type="ECO:0000256" key="1">
    <source>
        <dbReference type="SAM" id="MobiDB-lite"/>
    </source>
</evidence>
<evidence type="ECO:0000313" key="2">
    <source>
        <dbReference type="EMBL" id="GLD53962.1"/>
    </source>
</evidence>
<feature type="region of interest" description="Disordered" evidence="1">
    <location>
        <begin position="1"/>
        <end position="54"/>
    </location>
</feature>
<name>A0AAD3MHC5_LATJO</name>
<sequence>MHRITGKAGGDSLIEMSPTESFNDDINGYHQHASSSTGSLQQGQSAIDKQQHSKDSVFFRDGECAGLILSCPTSLMIKMKAQQMPMNWLSTPSPAVSIAMHPEPDYFTAPFKEQV</sequence>
<proteinExistence type="predicted"/>
<reference evidence="2" key="1">
    <citation type="submission" date="2022-08" db="EMBL/GenBank/DDBJ databases">
        <title>Genome sequencing of akame (Lates japonicus).</title>
        <authorList>
            <person name="Hashiguchi Y."/>
            <person name="Takahashi H."/>
        </authorList>
    </citation>
    <scope>NUCLEOTIDE SEQUENCE</scope>
    <source>
        <strain evidence="2">Kochi</strain>
    </source>
</reference>
<dbReference type="Proteomes" id="UP001279410">
    <property type="component" value="Unassembled WGS sequence"/>
</dbReference>
<dbReference type="AlphaFoldDB" id="A0AAD3MHC5"/>